<proteinExistence type="inferred from homology"/>
<sequence length="92" mass="10472">MKTLPLSEVKMKLSRLIDEVHSRDEQIVITRNGKPAAVLISPDEAESWQETVAIRTDTELMEEIRGGLRGLAKTKRLYALEELLTPRRTTRA</sequence>
<name>D5MKD8_METO1</name>
<dbReference type="PANTHER" id="PTHR33713:SF10">
    <property type="entry name" value="ANTITOXIN YAFN"/>
    <property type="match status" value="1"/>
</dbReference>
<dbReference type="Proteomes" id="UP000006898">
    <property type="component" value="Chromosome"/>
</dbReference>
<dbReference type="PANTHER" id="PTHR33713">
    <property type="entry name" value="ANTITOXIN YAFN-RELATED"/>
    <property type="match status" value="1"/>
</dbReference>
<protein>
    <recommendedName>
        <fullName evidence="2">Antitoxin</fullName>
    </recommendedName>
</protein>
<evidence type="ECO:0000256" key="2">
    <source>
        <dbReference type="RuleBase" id="RU362080"/>
    </source>
</evidence>
<dbReference type="STRING" id="671143.DAMO_2687"/>
<comment type="function">
    <text evidence="2">Antitoxin component of a type II toxin-antitoxin (TA) system.</text>
</comment>
<evidence type="ECO:0000313" key="4">
    <source>
        <dbReference type="Proteomes" id="UP000006898"/>
    </source>
</evidence>
<comment type="similarity">
    <text evidence="1 2">Belongs to the phD/YefM antitoxin family.</text>
</comment>
<evidence type="ECO:0000313" key="3">
    <source>
        <dbReference type="EMBL" id="CBE69760.1"/>
    </source>
</evidence>
<dbReference type="NCBIfam" id="TIGR01552">
    <property type="entry name" value="phd_fam"/>
    <property type="match status" value="1"/>
</dbReference>
<dbReference type="InterPro" id="IPR006442">
    <property type="entry name" value="Antitoxin_Phd/YefM"/>
</dbReference>
<dbReference type="EMBL" id="FP565575">
    <property type="protein sequence ID" value="CBE69760.1"/>
    <property type="molecule type" value="Genomic_DNA"/>
</dbReference>
<dbReference type="Pfam" id="PF02604">
    <property type="entry name" value="PhdYeFM_antitox"/>
    <property type="match status" value="1"/>
</dbReference>
<dbReference type="SUPFAM" id="SSF143120">
    <property type="entry name" value="YefM-like"/>
    <property type="match status" value="1"/>
</dbReference>
<dbReference type="KEGG" id="mox:DAMO_2687"/>
<dbReference type="InterPro" id="IPR051405">
    <property type="entry name" value="phD/YefM_antitoxin"/>
</dbReference>
<dbReference type="eggNOG" id="COG2161">
    <property type="taxonomic scope" value="Bacteria"/>
</dbReference>
<dbReference type="HOGENOM" id="CLU_155837_0_0_0"/>
<dbReference type="InterPro" id="IPR036165">
    <property type="entry name" value="YefM-like_sf"/>
</dbReference>
<organism evidence="3 4">
    <name type="scientific">Methylomirabilis oxygeniifera</name>
    <dbReference type="NCBI Taxonomy" id="671143"/>
    <lineage>
        <taxon>Bacteria</taxon>
        <taxon>Candidatus Methylomirabilota</taxon>
        <taxon>Candidatus Methylomirabilia</taxon>
        <taxon>Candidatus Methylomirabilales</taxon>
        <taxon>Candidatus Methylomirabilaceae</taxon>
        <taxon>Candidatus Methylomirabilis</taxon>
    </lineage>
</organism>
<evidence type="ECO:0000256" key="1">
    <source>
        <dbReference type="ARBA" id="ARBA00009981"/>
    </source>
</evidence>
<gene>
    <name evidence="3" type="ORF">DAMO_2687</name>
</gene>
<dbReference type="Gene3D" id="3.40.1620.10">
    <property type="entry name" value="YefM-like domain"/>
    <property type="match status" value="1"/>
</dbReference>
<reference evidence="3 4" key="1">
    <citation type="journal article" date="2010" name="Nature">
        <title>Nitrite-driven anaerobic methane oxidation by oxygenic bacteria.</title>
        <authorList>
            <person name="Ettwig K.F."/>
            <person name="Butler M.K."/>
            <person name="Le Paslier D."/>
            <person name="Pelletier E."/>
            <person name="Mangenot S."/>
            <person name="Kuypers M.M.M."/>
            <person name="Schreiber F."/>
            <person name="Dutilh B.E."/>
            <person name="Zedelius J."/>
            <person name="de Beer D."/>
            <person name="Gloerich J."/>
            <person name="Wessels H.J.C.T."/>
            <person name="van Allen T."/>
            <person name="Luesken F."/>
            <person name="Wu M."/>
            <person name="van de Pas-Schoonen K.T."/>
            <person name="Op den Camp H.J.M."/>
            <person name="Janssen-Megens E.M."/>
            <person name="Francoijs K-J."/>
            <person name="Stunnenberg H."/>
            <person name="Weissenbach J."/>
            <person name="Jetten M.S.M."/>
            <person name="Strous M."/>
        </authorList>
    </citation>
    <scope>NUCLEOTIDE SEQUENCE [LARGE SCALE GENOMIC DNA]</scope>
</reference>
<accession>D5MKD8</accession>
<dbReference type="AlphaFoldDB" id="D5MKD8"/>